<evidence type="ECO:0000313" key="3">
    <source>
        <dbReference type="Proteomes" id="UP001206128"/>
    </source>
</evidence>
<dbReference type="RefSeq" id="WP_253779581.1">
    <property type="nucleotide sequence ID" value="NZ_JAMTCK010000022.1"/>
</dbReference>
<name>A0AAE3KL31_9PSEU</name>
<comment type="caution">
    <text evidence="2">The sequence shown here is derived from an EMBL/GenBank/DDBJ whole genome shotgun (WGS) entry which is preliminary data.</text>
</comment>
<accession>A0AAE3KL31</accession>
<organism evidence="2 3">
    <name type="scientific">Goodfellowiella coeruleoviolacea</name>
    <dbReference type="NCBI Taxonomy" id="334858"/>
    <lineage>
        <taxon>Bacteria</taxon>
        <taxon>Bacillati</taxon>
        <taxon>Actinomycetota</taxon>
        <taxon>Actinomycetes</taxon>
        <taxon>Pseudonocardiales</taxon>
        <taxon>Pseudonocardiaceae</taxon>
        <taxon>Goodfellowiella</taxon>
    </lineage>
</organism>
<dbReference type="Proteomes" id="UP001206128">
    <property type="component" value="Unassembled WGS sequence"/>
</dbReference>
<keyword evidence="1" id="KW-1133">Transmembrane helix</keyword>
<feature type="transmembrane region" description="Helical" evidence="1">
    <location>
        <begin position="31"/>
        <end position="52"/>
    </location>
</feature>
<dbReference type="AlphaFoldDB" id="A0AAE3KL31"/>
<keyword evidence="1" id="KW-0812">Transmembrane</keyword>
<dbReference type="EMBL" id="JAMTCK010000022">
    <property type="protein sequence ID" value="MCP2169969.1"/>
    <property type="molecule type" value="Genomic_DNA"/>
</dbReference>
<evidence type="ECO:0000256" key="1">
    <source>
        <dbReference type="SAM" id="Phobius"/>
    </source>
</evidence>
<evidence type="ECO:0000313" key="2">
    <source>
        <dbReference type="EMBL" id="MCP2169969.1"/>
    </source>
</evidence>
<reference evidence="2" key="1">
    <citation type="submission" date="2022-06" db="EMBL/GenBank/DDBJ databases">
        <title>Genomic Encyclopedia of Archaeal and Bacterial Type Strains, Phase II (KMG-II): from individual species to whole genera.</title>
        <authorList>
            <person name="Goeker M."/>
        </authorList>
    </citation>
    <scope>NUCLEOTIDE SEQUENCE</scope>
    <source>
        <strain evidence="2">DSM 43935</strain>
    </source>
</reference>
<keyword evidence="1" id="KW-0472">Membrane</keyword>
<protein>
    <submittedName>
        <fullName evidence="2">Uncharacterized protein</fullName>
    </submittedName>
</protein>
<proteinExistence type="predicted"/>
<keyword evidence="3" id="KW-1185">Reference proteome</keyword>
<gene>
    <name evidence="2" type="ORF">LX83_006855</name>
</gene>
<sequence>MVKKLFSLVGAAVSAFSAVSGLKSARRDQDRLALLNAIFSIAVAATGAALVLRDWRKDEDR</sequence>